<evidence type="ECO:0000313" key="1">
    <source>
        <dbReference type="EMBL" id="QHT18855.1"/>
    </source>
</evidence>
<proteinExistence type="predicted"/>
<dbReference type="EMBL" id="MN739660">
    <property type="protein sequence ID" value="QHT18855.1"/>
    <property type="molecule type" value="Genomic_DNA"/>
</dbReference>
<dbReference type="Gene3D" id="2.60.120.650">
    <property type="entry name" value="Cupin"/>
    <property type="match status" value="1"/>
</dbReference>
<reference evidence="1" key="1">
    <citation type="journal article" date="2020" name="Nature">
        <title>Giant virus diversity and host interactions through global metagenomics.</title>
        <authorList>
            <person name="Schulz F."/>
            <person name="Roux S."/>
            <person name="Paez-Espino D."/>
            <person name="Jungbluth S."/>
            <person name="Walsh D.A."/>
            <person name="Denef V.J."/>
            <person name="McMahon K.D."/>
            <person name="Konstantinidis K.T."/>
            <person name="Eloe-Fadrosh E.A."/>
            <person name="Kyrpides N.C."/>
            <person name="Woyke T."/>
        </authorList>
    </citation>
    <scope>NUCLEOTIDE SEQUENCE</scope>
    <source>
        <strain evidence="1">GVMAG-M-3300023174-49</strain>
    </source>
</reference>
<protein>
    <submittedName>
        <fullName evidence="1">Uncharacterized protein</fullName>
    </submittedName>
</protein>
<dbReference type="SUPFAM" id="SSF51197">
    <property type="entry name" value="Clavaminate synthase-like"/>
    <property type="match status" value="1"/>
</dbReference>
<organism evidence="1">
    <name type="scientific">viral metagenome</name>
    <dbReference type="NCBI Taxonomy" id="1070528"/>
    <lineage>
        <taxon>unclassified sequences</taxon>
        <taxon>metagenomes</taxon>
        <taxon>organismal metagenomes</taxon>
    </lineage>
</organism>
<name>A0A6C0DUE8_9ZZZZ</name>
<sequence>MNSLISIFIFLLVVFLYLHITAQYKTSEDLEIYEMDYTTNKELQEVCDIKQPLLFQYKDVNPEFFDLFSIEETNRNDIYVKDIQDYYANETGQIDSLLLPYQSVKTLMNTDSVGVYFSENNQDFIEEANLHSEFELNDAFLKPTMTAITKYDVCTGSKNCYTPLRYHNYYRQFYCVNSGKIRVKMTPFKSRKYMRTIKDYELYEFRSTVNVWNTKNGELEKVRFLEFDVTPGFVLYVPPYWYYSIKYVEDNTLLSGFNYQSVMNCVSNIPDMARYFIQQQNIKKKVTKTIPIIVDVSGGEIVEDEVSKKNTIEEKVAMLEVKPPVSTTSISDIN</sequence>
<dbReference type="AlphaFoldDB" id="A0A6C0DUE8"/>
<accession>A0A6C0DUE8</accession>